<comment type="caution">
    <text evidence="3">The sequence shown here is derived from an EMBL/GenBank/DDBJ whole genome shotgun (WGS) entry which is preliminary data.</text>
</comment>
<proteinExistence type="predicted"/>
<evidence type="ECO:0000256" key="2">
    <source>
        <dbReference type="SAM" id="Phobius"/>
    </source>
</evidence>
<keyword evidence="2" id="KW-0812">Transmembrane</keyword>
<evidence type="ECO:0000313" key="3">
    <source>
        <dbReference type="EMBL" id="PNS21186.1"/>
    </source>
</evidence>
<sequence>MSPKTSPPFVPRTTRILLALLSFHQTLALALYLMRLISLSFLPSSPSSSSSSSSGTPPDPSWTRRLTLARGLGIAHILVETPLFVSLVLLMVALGKGTVRTGKMVLYFCVAAGYWGVTVALLVVEGLVLNVGLGGPLLVVSLGMAAYFWVRGRRETRERERWAVEEGQGRVVARAREEDEDQDGEDRLGEITKGVAAQRGPEGERA</sequence>
<feature type="transmembrane region" description="Helical" evidence="2">
    <location>
        <begin position="130"/>
        <end position="150"/>
    </location>
</feature>
<name>A0A2K1R1L1_9PEZI</name>
<dbReference type="InParanoid" id="A0A2K1R1L1"/>
<gene>
    <name evidence="3" type="ORF">CAC42_3524</name>
</gene>
<organism evidence="3 4">
    <name type="scientific">Sphaceloma murrayae</name>
    <dbReference type="NCBI Taxonomy" id="2082308"/>
    <lineage>
        <taxon>Eukaryota</taxon>
        <taxon>Fungi</taxon>
        <taxon>Dikarya</taxon>
        <taxon>Ascomycota</taxon>
        <taxon>Pezizomycotina</taxon>
        <taxon>Dothideomycetes</taxon>
        <taxon>Dothideomycetidae</taxon>
        <taxon>Myriangiales</taxon>
        <taxon>Elsinoaceae</taxon>
        <taxon>Sphaceloma</taxon>
    </lineage>
</organism>
<feature type="transmembrane region" description="Helical" evidence="2">
    <location>
        <begin position="105"/>
        <end position="124"/>
    </location>
</feature>
<keyword evidence="2" id="KW-0472">Membrane</keyword>
<keyword evidence="2" id="KW-1133">Transmembrane helix</keyword>
<feature type="region of interest" description="Disordered" evidence="1">
    <location>
        <begin position="173"/>
        <end position="206"/>
    </location>
</feature>
<dbReference type="Proteomes" id="UP000243797">
    <property type="component" value="Unassembled WGS sequence"/>
</dbReference>
<protein>
    <submittedName>
        <fullName evidence="3">Uncharacterized protein</fullName>
    </submittedName>
</protein>
<feature type="transmembrane region" description="Helical" evidence="2">
    <location>
        <begin position="73"/>
        <end position="93"/>
    </location>
</feature>
<reference evidence="3 4" key="1">
    <citation type="submission" date="2017-06" db="EMBL/GenBank/DDBJ databases">
        <title>Draft genome sequence of a variant of Elsinoe murrayae.</title>
        <authorList>
            <person name="Cheng Q."/>
        </authorList>
    </citation>
    <scope>NUCLEOTIDE SEQUENCE [LARGE SCALE GENOMIC DNA]</scope>
    <source>
        <strain evidence="3 4">CQ-2017a</strain>
    </source>
</reference>
<evidence type="ECO:0000313" key="4">
    <source>
        <dbReference type="Proteomes" id="UP000243797"/>
    </source>
</evidence>
<dbReference type="EMBL" id="NKHZ01000012">
    <property type="protein sequence ID" value="PNS21186.1"/>
    <property type="molecule type" value="Genomic_DNA"/>
</dbReference>
<accession>A0A2K1R1L1</accession>
<dbReference type="AlphaFoldDB" id="A0A2K1R1L1"/>
<evidence type="ECO:0000256" key="1">
    <source>
        <dbReference type="SAM" id="MobiDB-lite"/>
    </source>
</evidence>
<keyword evidence="4" id="KW-1185">Reference proteome</keyword>